<reference evidence="1 2" key="1">
    <citation type="submission" date="2017-11" db="EMBL/GenBank/DDBJ databases">
        <title>Draft Genome Sequence of Sporolactobacillus inulinus NBRC 111894 Isolated from Koso, a Japanese Sugar-Vegetable Fermented Beverage.</title>
        <authorList>
            <person name="Chiou T.Y."/>
            <person name="Oshima K."/>
            <person name="Suda W."/>
            <person name="Hattori M."/>
            <person name="Takahashi T."/>
        </authorList>
    </citation>
    <scope>NUCLEOTIDE SEQUENCE [LARGE SCALE GENOMIC DNA]</scope>
    <source>
        <strain evidence="1 2">NBRC111894</strain>
    </source>
</reference>
<evidence type="ECO:0000313" key="1">
    <source>
        <dbReference type="EMBL" id="GAY75921.1"/>
    </source>
</evidence>
<proteinExistence type="predicted"/>
<name>A0A4Y1ZAH9_9BACL</name>
<dbReference type="AlphaFoldDB" id="A0A4Y1ZAH9"/>
<comment type="caution">
    <text evidence="1">The sequence shown here is derived from an EMBL/GenBank/DDBJ whole genome shotgun (WGS) entry which is preliminary data.</text>
</comment>
<gene>
    <name evidence="1" type="ORF">NBRC111894_1475</name>
</gene>
<sequence length="38" mass="4496">MDQFEKLQRVFEAMLLLNLSPRSSFSRFVLRHQDGLVS</sequence>
<dbReference type="Proteomes" id="UP000319716">
    <property type="component" value="Unassembled WGS sequence"/>
</dbReference>
<organism evidence="1 2">
    <name type="scientific">Sporolactobacillus inulinus</name>
    <dbReference type="NCBI Taxonomy" id="2078"/>
    <lineage>
        <taxon>Bacteria</taxon>
        <taxon>Bacillati</taxon>
        <taxon>Bacillota</taxon>
        <taxon>Bacilli</taxon>
        <taxon>Bacillales</taxon>
        <taxon>Sporolactobacillaceae</taxon>
        <taxon>Sporolactobacillus</taxon>
    </lineage>
</organism>
<accession>A0A4Y1ZAH9</accession>
<protein>
    <submittedName>
        <fullName evidence="1">Uncharacterized protein</fullName>
    </submittedName>
</protein>
<dbReference type="EMBL" id="BEXB01000009">
    <property type="protein sequence ID" value="GAY75921.1"/>
    <property type="molecule type" value="Genomic_DNA"/>
</dbReference>
<evidence type="ECO:0000313" key="2">
    <source>
        <dbReference type="Proteomes" id="UP000319716"/>
    </source>
</evidence>